<dbReference type="EMBL" id="DRLF01000149">
    <property type="protein sequence ID" value="HEC06015.1"/>
    <property type="molecule type" value="Genomic_DNA"/>
</dbReference>
<dbReference type="InterPro" id="IPR058840">
    <property type="entry name" value="AAA_SelU"/>
</dbReference>
<comment type="catalytic activity">
    <reaction evidence="2">
        <text>5-methylaminomethyl-S-(2E)-geranyl-thiouridine(34) in tRNA + selenophosphate + H(+) = 5-methylaminomethyl-2-(Se-phospho)selenouridine(34) in tRNA + (2E)-thiogeraniol</text>
        <dbReference type="Rhea" id="RHEA:60172"/>
        <dbReference type="Rhea" id="RHEA-COMP:14654"/>
        <dbReference type="Rhea" id="RHEA-COMP:15523"/>
        <dbReference type="ChEBI" id="CHEBI:15378"/>
        <dbReference type="ChEBI" id="CHEBI:16144"/>
        <dbReference type="ChEBI" id="CHEBI:140632"/>
        <dbReference type="ChEBI" id="CHEBI:143702"/>
        <dbReference type="ChEBI" id="CHEBI:143703"/>
    </reaction>
</comment>
<comment type="catalytic activity">
    <reaction evidence="2">
        <text>5-methylaminomethyl-2-thiouridine(34) in tRNA + (2E)-geranyl diphosphate = 5-methylaminomethyl-S-(2E)-geranyl-thiouridine(34) in tRNA + diphosphate</text>
        <dbReference type="Rhea" id="RHEA:14085"/>
        <dbReference type="Rhea" id="RHEA-COMP:10195"/>
        <dbReference type="Rhea" id="RHEA-COMP:14654"/>
        <dbReference type="ChEBI" id="CHEBI:33019"/>
        <dbReference type="ChEBI" id="CHEBI:58057"/>
        <dbReference type="ChEBI" id="CHEBI:74455"/>
        <dbReference type="ChEBI" id="CHEBI:140632"/>
    </reaction>
</comment>
<dbReference type="AlphaFoldDB" id="A0A831RVQ3"/>
<dbReference type="InterPro" id="IPR036873">
    <property type="entry name" value="Rhodanese-like_dom_sf"/>
</dbReference>
<evidence type="ECO:0000256" key="1">
    <source>
        <dbReference type="ARBA" id="ARBA00023266"/>
    </source>
</evidence>
<comment type="catalytic activity">
    <reaction evidence="2">
        <text>5-methylaminomethyl-2-(Se-phospho)selenouridine(34) in tRNA + H2O = 5-methylaminomethyl-2-selenouridine(34) in tRNA + phosphate</text>
        <dbReference type="Rhea" id="RHEA:60176"/>
        <dbReference type="Rhea" id="RHEA-COMP:10196"/>
        <dbReference type="Rhea" id="RHEA-COMP:15523"/>
        <dbReference type="ChEBI" id="CHEBI:15377"/>
        <dbReference type="ChEBI" id="CHEBI:43474"/>
        <dbReference type="ChEBI" id="CHEBI:82743"/>
        <dbReference type="ChEBI" id="CHEBI:143702"/>
    </reaction>
</comment>
<comment type="subunit">
    <text evidence="2">Monomer.</text>
</comment>
<comment type="function">
    <text evidence="2">Involved in the post-transcriptional modification of the uridine at the wobble position (U34) of tRNA(Lys), tRNA(Glu) and tRNA(Gln). Catalyzes the conversion of 2-thiouridine (S2U-RNA) to 2-selenouridine (Se2U-RNA). Acts in a two-step process involving geranylation of 2-thiouridine (S2U) to S-geranyl-2-thiouridine (geS2U) and subsequent selenation of the latter derivative to 2-selenouridine (Se2U) in the tRNA chain.</text>
</comment>
<dbReference type="PANTHER" id="PTHR30401">
    <property type="entry name" value="TRNA 2-SELENOURIDINE SYNTHASE"/>
    <property type="match status" value="1"/>
</dbReference>
<dbReference type="Gene3D" id="3.40.250.10">
    <property type="entry name" value="Rhodanese-like domain"/>
    <property type="match status" value="1"/>
</dbReference>
<reference evidence="4" key="1">
    <citation type="journal article" date="2020" name="mSystems">
        <title>Genome- and Community-Level Interaction Insights into Carbon Utilization and Element Cycling Functions of Hydrothermarchaeota in Hydrothermal Sediment.</title>
        <authorList>
            <person name="Zhou Z."/>
            <person name="Liu Y."/>
            <person name="Xu W."/>
            <person name="Pan J."/>
            <person name="Luo Z.H."/>
            <person name="Li M."/>
        </authorList>
    </citation>
    <scope>NUCLEOTIDE SEQUENCE [LARGE SCALE GENOMIC DNA]</scope>
    <source>
        <strain evidence="4">HyVt-458</strain>
    </source>
</reference>
<keyword evidence="1 2" id="KW-0711">Selenium</keyword>
<dbReference type="NCBIfam" id="NF008751">
    <property type="entry name" value="PRK11784.1-3"/>
    <property type="match status" value="1"/>
</dbReference>
<dbReference type="InterPro" id="IPR001763">
    <property type="entry name" value="Rhodanese-like_dom"/>
</dbReference>
<dbReference type="SUPFAM" id="SSF52821">
    <property type="entry name" value="Rhodanese/Cell cycle control phosphatase"/>
    <property type="match status" value="1"/>
</dbReference>
<dbReference type="SMART" id="SM00450">
    <property type="entry name" value="RHOD"/>
    <property type="match status" value="1"/>
</dbReference>
<comment type="similarity">
    <text evidence="2">Belongs to the SelU family.</text>
</comment>
<name>A0A831RVQ3_9GAMM</name>
<dbReference type="NCBIfam" id="TIGR03167">
    <property type="entry name" value="tRNA_sel_U_synt"/>
    <property type="match status" value="1"/>
</dbReference>
<dbReference type="InterPro" id="IPR017582">
    <property type="entry name" value="SelU"/>
</dbReference>
<gene>
    <name evidence="4" type="primary">mnmH</name>
    <name evidence="2" type="synonym">selU</name>
    <name evidence="4" type="ORF">ENJ12_04155</name>
</gene>
<feature type="domain" description="Rhodanese" evidence="3">
    <location>
        <begin position="13"/>
        <end position="137"/>
    </location>
</feature>
<dbReference type="HAMAP" id="MF_01622">
    <property type="entry name" value="tRNA_sel_U_synth"/>
    <property type="match status" value="1"/>
</dbReference>
<sequence>MELPQVKDFRELFLNGTPLLDVRAPVEFQAGAFPNATNIPLLSDEERHLIGIRYKEQGQDAAIELGRELIDGQPKAERTAQWQAFVRQYPEGVLYCFRGGMRSRISQEWIYEATGISYPRVEGGYKALRNFLLEEIDQSITEIQPTVLGGRTGAGKTIAIHQLQNSIDLEGLAWHRGSAFGGHVTPQPSQVDFENRLSIELIRHRAAGRFRLVFEDESKAVGSRHIPPALYEHMARSPLVILDVSLQERIDNSIDEYVTSALEEYQAMYGEDQGFQKWAAYATHSLSRISKRLGGERYREMNAKLQYAIGHLEQTGNPEAHQEWISQLLTDYYDPMYDYQTSKKKDRIIFSGNMKEVIEYLTNS</sequence>
<comment type="caution">
    <text evidence="4">The sequence shown here is derived from an EMBL/GenBank/DDBJ whole genome shotgun (WGS) entry which is preliminary data.</text>
</comment>
<dbReference type="GO" id="GO:0002098">
    <property type="term" value="P:tRNA wobble uridine modification"/>
    <property type="evidence" value="ECO:0007669"/>
    <property type="project" value="UniProtKB-UniRule"/>
</dbReference>
<comment type="catalytic activity">
    <reaction evidence="2">
        <text>5-methylaminomethyl-2-thiouridine(34) in tRNA + selenophosphate + (2E)-geranyl diphosphate + H2O + H(+) = 5-methylaminomethyl-2-selenouridine(34) in tRNA + (2E)-thiogeraniol + phosphate + diphosphate</text>
        <dbReference type="Rhea" id="RHEA:42716"/>
        <dbReference type="Rhea" id="RHEA-COMP:10195"/>
        <dbReference type="Rhea" id="RHEA-COMP:10196"/>
        <dbReference type="ChEBI" id="CHEBI:15377"/>
        <dbReference type="ChEBI" id="CHEBI:15378"/>
        <dbReference type="ChEBI" id="CHEBI:16144"/>
        <dbReference type="ChEBI" id="CHEBI:33019"/>
        <dbReference type="ChEBI" id="CHEBI:43474"/>
        <dbReference type="ChEBI" id="CHEBI:58057"/>
        <dbReference type="ChEBI" id="CHEBI:74455"/>
        <dbReference type="ChEBI" id="CHEBI:82743"/>
        <dbReference type="ChEBI" id="CHEBI:143703"/>
        <dbReference type="EC" id="2.9.1.3"/>
    </reaction>
</comment>
<dbReference type="GO" id="GO:0043828">
    <property type="term" value="F:tRNA 2-selenouridine synthase activity"/>
    <property type="evidence" value="ECO:0007669"/>
    <property type="project" value="UniProtKB-EC"/>
</dbReference>
<organism evidence="4">
    <name type="scientific">Thiolapillus brandeum</name>
    <dbReference type="NCBI Taxonomy" id="1076588"/>
    <lineage>
        <taxon>Bacteria</taxon>
        <taxon>Pseudomonadati</taxon>
        <taxon>Pseudomonadota</taxon>
        <taxon>Gammaproteobacteria</taxon>
        <taxon>Chromatiales</taxon>
        <taxon>Sedimenticolaceae</taxon>
        <taxon>Thiolapillus</taxon>
    </lineage>
</organism>
<evidence type="ECO:0000313" key="4">
    <source>
        <dbReference type="EMBL" id="HEC06015.1"/>
    </source>
</evidence>
<dbReference type="EC" id="2.9.1.3" evidence="2"/>
<proteinExistence type="inferred from homology"/>
<dbReference type="Proteomes" id="UP000886339">
    <property type="component" value="Unassembled WGS sequence"/>
</dbReference>
<accession>A0A831RVQ3</accession>
<dbReference type="PROSITE" id="PS50206">
    <property type="entry name" value="RHODANESE_3"/>
    <property type="match status" value="1"/>
</dbReference>
<evidence type="ECO:0000256" key="2">
    <source>
        <dbReference type="HAMAP-Rule" id="MF_01622"/>
    </source>
</evidence>
<evidence type="ECO:0000259" key="3">
    <source>
        <dbReference type="PROSITE" id="PS50206"/>
    </source>
</evidence>
<dbReference type="GO" id="GO:0016765">
    <property type="term" value="F:transferase activity, transferring alkyl or aryl (other than methyl) groups"/>
    <property type="evidence" value="ECO:0007669"/>
    <property type="project" value="UniProtKB-UniRule"/>
</dbReference>
<keyword evidence="2" id="KW-0808">Transferase</keyword>
<dbReference type="NCBIfam" id="NF008750">
    <property type="entry name" value="PRK11784.1-2"/>
    <property type="match status" value="1"/>
</dbReference>
<feature type="active site" description="S-selanylcysteine intermediate" evidence="2">
    <location>
        <position position="96"/>
    </location>
</feature>
<dbReference type="Pfam" id="PF26341">
    <property type="entry name" value="AAA_SelU"/>
    <property type="match status" value="1"/>
</dbReference>
<dbReference type="PANTHER" id="PTHR30401:SF0">
    <property type="entry name" value="TRNA 2-SELENOURIDINE SYNTHASE"/>
    <property type="match status" value="1"/>
</dbReference>
<protein>
    <recommendedName>
        <fullName evidence="2">tRNA 2-selenouridine synthase</fullName>
        <ecNumber evidence="2">2.9.1.3</ecNumber>
    </recommendedName>
</protein>